<feature type="domain" description="PEP-utilising enzyme C-terminal" evidence="2">
    <location>
        <begin position="102"/>
        <end position="255"/>
    </location>
</feature>
<accession>A0ABZ2LYX7</accession>
<protein>
    <recommendedName>
        <fullName evidence="2">PEP-utilising enzyme C-terminal domain-containing protein</fullName>
    </recommendedName>
</protein>
<dbReference type="Pfam" id="PF02896">
    <property type="entry name" value="PEP-utilizers_C"/>
    <property type="match status" value="1"/>
</dbReference>
<dbReference type="EMBL" id="CP089984">
    <property type="protein sequence ID" value="WXB16146.1"/>
    <property type="molecule type" value="Genomic_DNA"/>
</dbReference>
<dbReference type="Gene3D" id="3.20.20.60">
    <property type="entry name" value="Phosphoenolpyruvate-binding domains"/>
    <property type="match status" value="1"/>
</dbReference>
<evidence type="ECO:0000259" key="2">
    <source>
        <dbReference type="Pfam" id="PF02896"/>
    </source>
</evidence>
<keyword evidence="4" id="KW-1185">Reference proteome</keyword>
<evidence type="ECO:0000313" key="3">
    <source>
        <dbReference type="EMBL" id="WXB16146.1"/>
    </source>
</evidence>
<dbReference type="InterPro" id="IPR000121">
    <property type="entry name" value="PEP_util_C"/>
</dbReference>
<feature type="region of interest" description="Disordered" evidence="1">
    <location>
        <begin position="317"/>
        <end position="342"/>
    </location>
</feature>
<feature type="compositionally biased region" description="Pro residues" evidence="1">
    <location>
        <begin position="333"/>
        <end position="342"/>
    </location>
</feature>
<sequence length="342" mass="38906">MKADYEFVKQLTEGTLSEEELLRARARSVDGSHGDIILKETLLDRRYVRETRTRLMQSVHPEDYIVSSFPASYLRGCALNLRSEFLILRYVGRAEFRFSDAERWIETTVRDFRSVEARSIVYRLCDYNPDDFGFLPEESRGEEPSRGAQRLLDDPRLLELDLRLVDAFLREGLPVDILVPFVQFPAQLERLRERIDTFFERRTKRPGRVGSTLEVPANLLQIKKFSAADFFVFGPNDLLKYYYGGVDRNSRHYTNVESRLLLGPLGSALMALDAMGARTIYLMKSLIALSDELPLAACTRTTFRRFHMPHQLAEPIAESPASSPALGSARAHGPPPSAAKVS</sequence>
<dbReference type="Proteomes" id="UP001370348">
    <property type="component" value="Chromosome"/>
</dbReference>
<reference evidence="3 4" key="1">
    <citation type="submission" date="2021-12" db="EMBL/GenBank/DDBJ databases">
        <title>Discovery of the Pendulisporaceae a myxobacterial family with distinct sporulation behavior and unique specialized metabolism.</title>
        <authorList>
            <person name="Garcia R."/>
            <person name="Popoff A."/>
            <person name="Bader C.D."/>
            <person name="Loehr J."/>
            <person name="Walesch S."/>
            <person name="Walt C."/>
            <person name="Boldt J."/>
            <person name="Bunk B."/>
            <person name="Haeckl F.J.F.P.J."/>
            <person name="Gunesch A.P."/>
            <person name="Birkelbach J."/>
            <person name="Nuebel U."/>
            <person name="Pietschmann T."/>
            <person name="Bach T."/>
            <person name="Mueller R."/>
        </authorList>
    </citation>
    <scope>NUCLEOTIDE SEQUENCE [LARGE SCALE GENOMIC DNA]</scope>
    <source>
        <strain evidence="3 4">MSr11954</strain>
    </source>
</reference>
<proteinExistence type="predicted"/>
<dbReference type="InterPro" id="IPR015813">
    <property type="entry name" value="Pyrv/PenolPyrv_kinase-like_dom"/>
</dbReference>
<dbReference type="SUPFAM" id="SSF51621">
    <property type="entry name" value="Phosphoenolpyruvate/pyruvate domain"/>
    <property type="match status" value="1"/>
</dbReference>
<dbReference type="RefSeq" id="WP_394825775.1">
    <property type="nucleotide sequence ID" value="NZ_CP089984.1"/>
</dbReference>
<dbReference type="InterPro" id="IPR040442">
    <property type="entry name" value="Pyrv_kinase-like_dom_sf"/>
</dbReference>
<name>A0ABZ2LYX7_9BACT</name>
<gene>
    <name evidence="3" type="ORF">LZC94_02475</name>
</gene>
<evidence type="ECO:0000256" key="1">
    <source>
        <dbReference type="SAM" id="MobiDB-lite"/>
    </source>
</evidence>
<organism evidence="3 4">
    <name type="scientific">Pendulispora albinea</name>
    <dbReference type="NCBI Taxonomy" id="2741071"/>
    <lineage>
        <taxon>Bacteria</taxon>
        <taxon>Pseudomonadati</taxon>
        <taxon>Myxococcota</taxon>
        <taxon>Myxococcia</taxon>
        <taxon>Myxococcales</taxon>
        <taxon>Sorangiineae</taxon>
        <taxon>Pendulisporaceae</taxon>
        <taxon>Pendulispora</taxon>
    </lineage>
</organism>
<evidence type="ECO:0000313" key="4">
    <source>
        <dbReference type="Proteomes" id="UP001370348"/>
    </source>
</evidence>